<gene>
    <name evidence="2" type="ORF">LITE_LOCUS25708</name>
</gene>
<proteinExistence type="predicted"/>
<evidence type="ECO:0000256" key="1">
    <source>
        <dbReference type="SAM" id="MobiDB-lite"/>
    </source>
</evidence>
<keyword evidence="3" id="KW-1185">Reference proteome</keyword>
<protein>
    <submittedName>
        <fullName evidence="2">Uncharacterized protein</fullName>
    </submittedName>
</protein>
<feature type="compositionally biased region" description="Acidic residues" evidence="1">
    <location>
        <begin position="133"/>
        <end position="142"/>
    </location>
</feature>
<feature type="region of interest" description="Disordered" evidence="1">
    <location>
        <begin position="1"/>
        <end position="85"/>
    </location>
</feature>
<comment type="caution">
    <text evidence="2">The sequence shown here is derived from an EMBL/GenBank/DDBJ whole genome shotgun (WGS) entry which is preliminary data.</text>
</comment>
<name>A0AAV0LWH9_9ROSI</name>
<evidence type="ECO:0000313" key="3">
    <source>
        <dbReference type="Proteomes" id="UP001154282"/>
    </source>
</evidence>
<feature type="compositionally biased region" description="Basic and acidic residues" evidence="1">
    <location>
        <begin position="68"/>
        <end position="85"/>
    </location>
</feature>
<feature type="compositionally biased region" description="Basic residues" evidence="1">
    <location>
        <begin position="1"/>
        <end position="28"/>
    </location>
</feature>
<sequence length="209" mass="23689">MRRQQRIRRRKRGKRRRIIPRETRHHVQQRRDHGPARGDADLDSGRPGSHESLRSQRPRRVPLRQARGARDDPGEERGDSFHREQRYDDVWERAARLYGVEARGGWVDEEPDRGAGWVRDSGQLGFARRGSDPDGDEGDGDGPEGGSGARVAEGELEGDDAGRKRRRGGGDVPGERGVQVCERVEPRGGWRLQFEECLISLIIWESFGA</sequence>
<dbReference type="AlphaFoldDB" id="A0AAV0LWH9"/>
<feature type="region of interest" description="Disordered" evidence="1">
    <location>
        <begin position="106"/>
        <end position="177"/>
    </location>
</feature>
<accession>A0AAV0LWH9</accession>
<organism evidence="2 3">
    <name type="scientific">Linum tenue</name>
    <dbReference type="NCBI Taxonomy" id="586396"/>
    <lineage>
        <taxon>Eukaryota</taxon>
        <taxon>Viridiplantae</taxon>
        <taxon>Streptophyta</taxon>
        <taxon>Embryophyta</taxon>
        <taxon>Tracheophyta</taxon>
        <taxon>Spermatophyta</taxon>
        <taxon>Magnoliopsida</taxon>
        <taxon>eudicotyledons</taxon>
        <taxon>Gunneridae</taxon>
        <taxon>Pentapetalae</taxon>
        <taxon>rosids</taxon>
        <taxon>fabids</taxon>
        <taxon>Malpighiales</taxon>
        <taxon>Linaceae</taxon>
        <taxon>Linum</taxon>
    </lineage>
</organism>
<feature type="compositionally biased region" description="Basic and acidic residues" evidence="1">
    <location>
        <begin position="29"/>
        <end position="54"/>
    </location>
</feature>
<reference evidence="2" key="1">
    <citation type="submission" date="2022-08" db="EMBL/GenBank/DDBJ databases">
        <authorList>
            <person name="Gutierrez-Valencia J."/>
        </authorList>
    </citation>
    <scope>NUCLEOTIDE SEQUENCE</scope>
</reference>
<dbReference type="Proteomes" id="UP001154282">
    <property type="component" value="Unassembled WGS sequence"/>
</dbReference>
<dbReference type="EMBL" id="CAMGYJ010000006">
    <property type="protein sequence ID" value="CAI0438139.1"/>
    <property type="molecule type" value="Genomic_DNA"/>
</dbReference>
<evidence type="ECO:0000313" key="2">
    <source>
        <dbReference type="EMBL" id="CAI0438139.1"/>
    </source>
</evidence>